<dbReference type="Gene3D" id="3.40.50.2000">
    <property type="entry name" value="Glycogen Phosphorylase B"/>
    <property type="match status" value="2"/>
</dbReference>
<dbReference type="PANTHER" id="PTHR12526">
    <property type="entry name" value="GLYCOSYLTRANSFERASE"/>
    <property type="match status" value="1"/>
</dbReference>
<dbReference type="EMBL" id="FQVQ01000011">
    <property type="protein sequence ID" value="SHF51316.1"/>
    <property type="molecule type" value="Genomic_DNA"/>
</dbReference>
<gene>
    <name evidence="5" type="ORF">SAMN05444377_11119</name>
</gene>
<dbReference type="CDD" id="cd03811">
    <property type="entry name" value="GT4_GT28_WabH-like"/>
    <property type="match status" value="1"/>
</dbReference>
<dbReference type="PANTHER" id="PTHR12526:SF510">
    <property type="entry name" value="D-INOSITOL 3-PHOSPHATE GLYCOSYLTRANSFERASE"/>
    <property type="match status" value="1"/>
</dbReference>
<keyword evidence="6" id="KW-1185">Reference proteome</keyword>
<keyword evidence="1" id="KW-0328">Glycosyltransferase</keyword>
<evidence type="ECO:0000259" key="3">
    <source>
        <dbReference type="Pfam" id="PF00534"/>
    </source>
</evidence>
<reference evidence="5 6" key="1">
    <citation type="submission" date="2016-11" db="EMBL/GenBank/DDBJ databases">
        <authorList>
            <person name="Jaros S."/>
            <person name="Januszkiewicz K."/>
            <person name="Wedrychowicz H."/>
        </authorList>
    </citation>
    <scope>NUCLEOTIDE SEQUENCE [LARGE SCALE GENOMIC DNA]</scope>
    <source>
        <strain evidence="5 6">DSM 25660</strain>
    </source>
</reference>
<dbReference type="GO" id="GO:0016757">
    <property type="term" value="F:glycosyltransferase activity"/>
    <property type="evidence" value="ECO:0007669"/>
    <property type="project" value="UniProtKB-KW"/>
</dbReference>
<feature type="domain" description="Glycosyltransferase subfamily 4-like N-terminal" evidence="4">
    <location>
        <begin position="20"/>
        <end position="178"/>
    </location>
</feature>
<dbReference type="STRING" id="1124188.SAMN05444377_11119"/>
<feature type="domain" description="Glycosyl transferase family 1" evidence="3">
    <location>
        <begin position="193"/>
        <end position="346"/>
    </location>
</feature>
<evidence type="ECO:0000256" key="1">
    <source>
        <dbReference type="ARBA" id="ARBA00022676"/>
    </source>
</evidence>
<proteinExistence type="predicted"/>
<evidence type="ECO:0000256" key="2">
    <source>
        <dbReference type="ARBA" id="ARBA00022679"/>
    </source>
</evidence>
<evidence type="ECO:0000313" key="6">
    <source>
        <dbReference type="Proteomes" id="UP000184147"/>
    </source>
</evidence>
<dbReference type="Proteomes" id="UP000184147">
    <property type="component" value="Unassembled WGS sequence"/>
</dbReference>
<protein>
    <submittedName>
        <fullName evidence="5">N-acetylgalactosamine-N,N'-diacetylbacillosaminyl-diphospho-undecaprenol 4-alpha-N-acetylgalactosaminyltransferase</fullName>
    </submittedName>
</protein>
<dbReference type="Pfam" id="PF00534">
    <property type="entry name" value="Glycos_transf_1"/>
    <property type="match status" value="1"/>
</dbReference>
<dbReference type="Pfam" id="PF13439">
    <property type="entry name" value="Glyco_transf_4"/>
    <property type="match status" value="1"/>
</dbReference>
<dbReference type="OrthoDB" id="798298at2"/>
<organism evidence="5 6">
    <name type="scientific">Flavobacterium fontis</name>
    <dbReference type="NCBI Taxonomy" id="1124188"/>
    <lineage>
        <taxon>Bacteria</taxon>
        <taxon>Pseudomonadati</taxon>
        <taxon>Bacteroidota</taxon>
        <taxon>Flavobacteriia</taxon>
        <taxon>Flavobacteriales</taxon>
        <taxon>Flavobacteriaceae</taxon>
        <taxon>Flavobacterium</taxon>
    </lineage>
</organism>
<accession>A0A1M5C9I4</accession>
<dbReference type="RefSeq" id="WP_073363737.1">
    <property type="nucleotide sequence ID" value="NZ_FQVQ01000011.1"/>
</dbReference>
<keyword evidence="2 5" id="KW-0808">Transferase</keyword>
<dbReference type="InterPro" id="IPR028098">
    <property type="entry name" value="Glyco_trans_4-like_N"/>
</dbReference>
<evidence type="ECO:0000259" key="4">
    <source>
        <dbReference type="Pfam" id="PF13439"/>
    </source>
</evidence>
<dbReference type="AlphaFoldDB" id="A0A1M5C9I4"/>
<name>A0A1M5C9I4_9FLAO</name>
<sequence>MNATPKNLRLCIVSDQLAGGGAERWAAQVSCYFEAQGISVHHVVVVPQVTYPFCGQLVAVGGDDKARGWRRLVQRLKRFRQFNTFFKNESFDLIIDNRVKIKPFQELIIHRWVYRSPYLLMVHSSAKHLYFPKPRWISDAIYHKAKAIVAVSGAIQQRIIAEDHYPACQLFYNPIDLKQIAEWQLESVVTPTQYILAVGSFRDGVKQFDRLIALYAASKLPSWDIHLVLLGDGPLLTEIMAQAKALSCAEKIHFMGNVANPFPYYKNALYTTLTSRFEGFPSVLIESLAAGTPVLSYDCFSGPSEIISHENNGLLIPDQDEEAFLSGMHRLIEDKTVYLRCKTNASQSVSHLDLSMIGEQWVQWFKTFL</sequence>
<dbReference type="InterPro" id="IPR001296">
    <property type="entry name" value="Glyco_trans_1"/>
</dbReference>
<dbReference type="SUPFAM" id="SSF53756">
    <property type="entry name" value="UDP-Glycosyltransferase/glycogen phosphorylase"/>
    <property type="match status" value="1"/>
</dbReference>
<evidence type="ECO:0000313" key="5">
    <source>
        <dbReference type="EMBL" id="SHF51316.1"/>
    </source>
</evidence>